<evidence type="ECO:0000313" key="3">
    <source>
        <dbReference type="WBParaSite" id="ECPE_0000351701-mRNA-1"/>
    </source>
</evidence>
<reference evidence="3" key="1">
    <citation type="submission" date="2016-06" db="UniProtKB">
        <authorList>
            <consortium name="WormBaseParasite"/>
        </authorList>
    </citation>
    <scope>IDENTIFICATION</scope>
</reference>
<keyword evidence="2" id="KW-1185">Reference proteome</keyword>
<dbReference type="WBParaSite" id="ECPE_0000351701-mRNA-1">
    <property type="protein sequence ID" value="ECPE_0000351701-mRNA-1"/>
    <property type="gene ID" value="ECPE_0000351701"/>
</dbReference>
<dbReference type="OrthoDB" id="10252354at2759"/>
<dbReference type="Proteomes" id="UP000272942">
    <property type="component" value="Unassembled WGS sequence"/>
</dbReference>
<accession>A0A183A979</accession>
<dbReference type="EMBL" id="UZAN01040459">
    <property type="protein sequence ID" value="VDP69722.1"/>
    <property type="molecule type" value="Genomic_DNA"/>
</dbReference>
<evidence type="ECO:0000313" key="1">
    <source>
        <dbReference type="EMBL" id="VDP69722.1"/>
    </source>
</evidence>
<evidence type="ECO:0000313" key="2">
    <source>
        <dbReference type="Proteomes" id="UP000272942"/>
    </source>
</evidence>
<gene>
    <name evidence="1" type="ORF">ECPE_LOCUS3514</name>
</gene>
<protein>
    <submittedName>
        <fullName evidence="3">UTP--glucose-1-phosphate uridylyltransferase</fullName>
    </submittedName>
</protein>
<name>A0A183A979_9TREM</name>
<reference evidence="1 2" key="2">
    <citation type="submission" date="2018-11" db="EMBL/GenBank/DDBJ databases">
        <authorList>
            <consortium name="Pathogen Informatics"/>
        </authorList>
    </citation>
    <scope>NUCLEOTIDE SEQUENCE [LARGE SCALE GENOMIC DNA]</scope>
    <source>
        <strain evidence="1 2">Egypt</strain>
    </source>
</reference>
<sequence length="46" mass="5444">MCLVKDEQKRANYVQLMKTDFLQRVDLEAGRQELVSFLKDYLDPVP</sequence>
<dbReference type="AlphaFoldDB" id="A0A183A979"/>
<organism evidence="3">
    <name type="scientific">Echinostoma caproni</name>
    <dbReference type="NCBI Taxonomy" id="27848"/>
    <lineage>
        <taxon>Eukaryota</taxon>
        <taxon>Metazoa</taxon>
        <taxon>Spiralia</taxon>
        <taxon>Lophotrochozoa</taxon>
        <taxon>Platyhelminthes</taxon>
        <taxon>Trematoda</taxon>
        <taxon>Digenea</taxon>
        <taxon>Plagiorchiida</taxon>
        <taxon>Echinostomata</taxon>
        <taxon>Echinostomatoidea</taxon>
        <taxon>Echinostomatidae</taxon>
        <taxon>Echinostoma</taxon>
    </lineage>
</organism>
<proteinExistence type="predicted"/>